<comment type="caution">
    <text evidence="2">The sequence shown here is derived from an EMBL/GenBank/DDBJ whole genome shotgun (WGS) entry which is preliminary data.</text>
</comment>
<sequence>MALLRREEQGRKKSKSCSLEAIKTDQSAPRNVFFFFFIPRISSSPVDKDRGVEVLESNRVSRAWPCRNYPASPSQPYRSQYMVDSTKKSAKKCDERQRSSNTSHSSPPSLSFFLVCRWMRETLQHGVWRCRGPSVPRLLSVDAVHGLLQRRRRRRRRGRKRPPKRHFRHRGVYSRHEVATSIIADEAGVSTSLETVRLVLAPPTSPALQHGPYLEARQIRQQGCAPPLL</sequence>
<accession>A0ABR1YY91</accession>
<keyword evidence="3" id="KW-1185">Reference proteome</keyword>
<protein>
    <submittedName>
        <fullName evidence="2">Uncharacterized protein</fullName>
    </submittedName>
</protein>
<evidence type="ECO:0000256" key="1">
    <source>
        <dbReference type="SAM" id="MobiDB-lite"/>
    </source>
</evidence>
<evidence type="ECO:0000313" key="2">
    <source>
        <dbReference type="EMBL" id="KAK8243653.1"/>
    </source>
</evidence>
<name>A0ABR1YY91_9PEZI</name>
<feature type="compositionally biased region" description="Basic and acidic residues" evidence="1">
    <location>
        <begin position="85"/>
        <end position="98"/>
    </location>
</feature>
<reference evidence="2 3" key="1">
    <citation type="submission" date="2024-04" db="EMBL/GenBank/DDBJ databases">
        <title>Phyllosticta paracitricarpa is synonymous to the EU quarantine fungus P. citricarpa based on phylogenomic analyses.</title>
        <authorList>
            <consortium name="Lawrence Berkeley National Laboratory"/>
            <person name="Van Ingen-Buijs V.A."/>
            <person name="Van Westerhoven A.C."/>
            <person name="Haridas S."/>
            <person name="Skiadas P."/>
            <person name="Martin F."/>
            <person name="Groenewald J.Z."/>
            <person name="Crous P.W."/>
            <person name="Seidl M.F."/>
        </authorList>
    </citation>
    <scope>NUCLEOTIDE SEQUENCE [LARGE SCALE GENOMIC DNA]</scope>
    <source>
        <strain evidence="2 3">CBS 123374</strain>
    </source>
</reference>
<dbReference type="Proteomes" id="UP001492380">
    <property type="component" value="Unassembled WGS sequence"/>
</dbReference>
<gene>
    <name evidence="2" type="ORF">HDK90DRAFT_129101</name>
</gene>
<feature type="compositionally biased region" description="Low complexity" evidence="1">
    <location>
        <begin position="99"/>
        <end position="108"/>
    </location>
</feature>
<evidence type="ECO:0000313" key="3">
    <source>
        <dbReference type="Proteomes" id="UP001492380"/>
    </source>
</evidence>
<proteinExistence type="predicted"/>
<organism evidence="2 3">
    <name type="scientific">Phyllosticta capitalensis</name>
    <dbReference type="NCBI Taxonomy" id="121624"/>
    <lineage>
        <taxon>Eukaryota</taxon>
        <taxon>Fungi</taxon>
        <taxon>Dikarya</taxon>
        <taxon>Ascomycota</taxon>
        <taxon>Pezizomycotina</taxon>
        <taxon>Dothideomycetes</taxon>
        <taxon>Dothideomycetes incertae sedis</taxon>
        <taxon>Botryosphaeriales</taxon>
        <taxon>Phyllostictaceae</taxon>
        <taxon>Phyllosticta</taxon>
    </lineage>
</organism>
<dbReference type="EMBL" id="JBBWRZ010000002">
    <property type="protein sequence ID" value="KAK8243653.1"/>
    <property type="molecule type" value="Genomic_DNA"/>
</dbReference>
<feature type="region of interest" description="Disordered" evidence="1">
    <location>
        <begin position="75"/>
        <end position="108"/>
    </location>
</feature>